<proteinExistence type="inferred from homology"/>
<evidence type="ECO:0000313" key="14">
    <source>
        <dbReference type="Proteomes" id="UP000826709"/>
    </source>
</evidence>
<reference evidence="13" key="1">
    <citation type="journal article" date="2005" name="Int. J. Syst. Evol. Microbiol.">
        <title>Methanofollis formosanus sp. nov., isolated from a fish pond.</title>
        <authorList>
            <person name="Wu S.Y."/>
            <person name="Chen S.C."/>
            <person name="Lai M.C."/>
        </authorList>
    </citation>
    <scope>NUCLEOTIDE SEQUENCE</scope>
    <source>
        <strain evidence="13">ML15</strain>
    </source>
</reference>
<evidence type="ECO:0000256" key="8">
    <source>
        <dbReference type="ARBA" id="ARBA00022840"/>
    </source>
</evidence>
<reference evidence="13" key="2">
    <citation type="submission" date="2019-03" db="EMBL/GenBank/DDBJ databases">
        <authorList>
            <person name="Chen S.-C."/>
            <person name="Wu S.-Y."/>
            <person name="Lai M.-C."/>
        </authorList>
    </citation>
    <scope>NUCLEOTIDE SEQUENCE</scope>
    <source>
        <strain evidence="13">ML15</strain>
    </source>
</reference>
<dbReference type="Pfam" id="PF02223">
    <property type="entry name" value="Thymidylate_kin"/>
    <property type="match status" value="1"/>
</dbReference>
<feature type="binding site" evidence="11">
    <location>
        <begin position="7"/>
        <end position="14"/>
    </location>
    <ligand>
        <name>ATP</name>
        <dbReference type="ChEBI" id="CHEBI:30616"/>
    </ligand>
</feature>
<evidence type="ECO:0000256" key="11">
    <source>
        <dbReference type="HAMAP-Rule" id="MF_00165"/>
    </source>
</evidence>
<dbReference type="OrthoDB" id="43083at2157"/>
<keyword evidence="4 11" id="KW-0808">Transferase</keyword>
<protein>
    <recommendedName>
        <fullName evidence="3 11">Probable thymidylate kinase</fullName>
        <ecNumber evidence="2 11">2.7.4.9</ecNumber>
    </recommendedName>
    <alternativeName>
        <fullName evidence="9 11">dTMP kinase</fullName>
    </alternativeName>
</protein>
<dbReference type="EMBL" id="CP037968">
    <property type="protein sequence ID" value="QYZ79876.1"/>
    <property type="molecule type" value="Genomic_DNA"/>
</dbReference>
<dbReference type="PANTHER" id="PTHR10344:SF4">
    <property type="entry name" value="UMP-CMP KINASE 2, MITOCHONDRIAL"/>
    <property type="match status" value="1"/>
</dbReference>
<dbReference type="SUPFAM" id="SSF52540">
    <property type="entry name" value="P-loop containing nucleoside triphosphate hydrolases"/>
    <property type="match status" value="1"/>
</dbReference>
<dbReference type="Proteomes" id="UP000826709">
    <property type="component" value="Chromosome"/>
</dbReference>
<evidence type="ECO:0000256" key="3">
    <source>
        <dbReference type="ARBA" id="ARBA00013355"/>
    </source>
</evidence>
<dbReference type="HAMAP" id="MF_00165">
    <property type="entry name" value="Thymidylate_kinase"/>
    <property type="match status" value="1"/>
</dbReference>
<dbReference type="KEGG" id="mfk:E2N92_10795"/>
<evidence type="ECO:0000256" key="1">
    <source>
        <dbReference type="ARBA" id="ARBA00009776"/>
    </source>
</evidence>
<evidence type="ECO:0000256" key="6">
    <source>
        <dbReference type="ARBA" id="ARBA00022741"/>
    </source>
</evidence>
<dbReference type="GO" id="GO:0005524">
    <property type="term" value="F:ATP binding"/>
    <property type="evidence" value="ECO:0007669"/>
    <property type="project" value="UniProtKB-UniRule"/>
</dbReference>
<name>A0A8G1EH70_9EURY</name>
<dbReference type="GO" id="GO:0004798">
    <property type="term" value="F:dTMP kinase activity"/>
    <property type="evidence" value="ECO:0007669"/>
    <property type="project" value="UniProtKB-UniRule"/>
</dbReference>
<dbReference type="InterPro" id="IPR027417">
    <property type="entry name" value="P-loop_NTPase"/>
</dbReference>
<gene>
    <name evidence="11" type="primary">tmk</name>
    <name evidence="13" type="ORF">E2N92_10795</name>
</gene>
<evidence type="ECO:0000259" key="12">
    <source>
        <dbReference type="Pfam" id="PF02223"/>
    </source>
</evidence>
<organism evidence="13 14">
    <name type="scientific">Methanofollis formosanus</name>
    <dbReference type="NCBI Taxonomy" id="299308"/>
    <lineage>
        <taxon>Archaea</taxon>
        <taxon>Methanobacteriati</taxon>
        <taxon>Methanobacteriota</taxon>
        <taxon>Stenosarchaea group</taxon>
        <taxon>Methanomicrobia</taxon>
        <taxon>Methanomicrobiales</taxon>
        <taxon>Methanomicrobiaceae</taxon>
        <taxon>Methanofollis</taxon>
    </lineage>
</organism>
<dbReference type="NCBIfam" id="TIGR00041">
    <property type="entry name" value="DTMP_kinase"/>
    <property type="match status" value="1"/>
</dbReference>
<comment type="similarity">
    <text evidence="1 11">Belongs to the thymidylate kinase family.</text>
</comment>
<evidence type="ECO:0000256" key="4">
    <source>
        <dbReference type="ARBA" id="ARBA00022679"/>
    </source>
</evidence>
<evidence type="ECO:0000256" key="9">
    <source>
        <dbReference type="ARBA" id="ARBA00029962"/>
    </source>
</evidence>
<keyword evidence="8 11" id="KW-0067">ATP-binding</keyword>
<dbReference type="AlphaFoldDB" id="A0A8G1EH70"/>
<dbReference type="GO" id="GO:0005737">
    <property type="term" value="C:cytoplasm"/>
    <property type="evidence" value="ECO:0007669"/>
    <property type="project" value="TreeGrafter"/>
</dbReference>
<dbReference type="RefSeq" id="WP_220681183.1">
    <property type="nucleotide sequence ID" value="NZ_CP037968.1"/>
</dbReference>
<dbReference type="GO" id="GO:0006235">
    <property type="term" value="P:dTTP biosynthetic process"/>
    <property type="evidence" value="ECO:0007669"/>
    <property type="project" value="UniProtKB-UniRule"/>
</dbReference>
<dbReference type="GO" id="GO:0006227">
    <property type="term" value="P:dUDP biosynthetic process"/>
    <property type="evidence" value="ECO:0007669"/>
    <property type="project" value="TreeGrafter"/>
</dbReference>
<comment type="catalytic activity">
    <reaction evidence="10 11">
        <text>dTMP + ATP = dTDP + ADP</text>
        <dbReference type="Rhea" id="RHEA:13517"/>
        <dbReference type="ChEBI" id="CHEBI:30616"/>
        <dbReference type="ChEBI" id="CHEBI:58369"/>
        <dbReference type="ChEBI" id="CHEBI:63528"/>
        <dbReference type="ChEBI" id="CHEBI:456216"/>
        <dbReference type="EC" id="2.7.4.9"/>
    </reaction>
</comment>
<dbReference type="CDD" id="cd01672">
    <property type="entry name" value="TMPK"/>
    <property type="match status" value="1"/>
</dbReference>
<keyword evidence="7 11" id="KW-0418">Kinase</keyword>
<evidence type="ECO:0000256" key="10">
    <source>
        <dbReference type="ARBA" id="ARBA00048743"/>
    </source>
</evidence>
<evidence type="ECO:0000256" key="7">
    <source>
        <dbReference type="ARBA" id="ARBA00022777"/>
    </source>
</evidence>
<dbReference type="EC" id="2.7.4.9" evidence="2 11"/>
<keyword evidence="6 11" id="KW-0547">Nucleotide-binding</keyword>
<accession>A0A8G1EH70</accession>
<dbReference type="PANTHER" id="PTHR10344">
    <property type="entry name" value="THYMIDYLATE KINASE"/>
    <property type="match status" value="1"/>
</dbReference>
<dbReference type="InterPro" id="IPR039430">
    <property type="entry name" value="Thymidylate_kin-like_dom"/>
</dbReference>
<evidence type="ECO:0000313" key="13">
    <source>
        <dbReference type="EMBL" id="QYZ79876.1"/>
    </source>
</evidence>
<dbReference type="GO" id="GO:0006233">
    <property type="term" value="P:dTDP biosynthetic process"/>
    <property type="evidence" value="ECO:0007669"/>
    <property type="project" value="InterPro"/>
</dbReference>
<evidence type="ECO:0000256" key="2">
    <source>
        <dbReference type="ARBA" id="ARBA00012980"/>
    </source>
</evidence>
<keyword evidence="5 11" id="KW-0545">Nucleotide biosynthesis</keyword>
<dbReference type="InterPro" id="IPR018094">
    <property type="entry name" value="Thymidylate_kinase"/>
</dbReference>
<dbReference type="Gene3D" id="3.40.50.300">
    <property type="entry name" value="P-loop containing nucleotide triphosphate hydrolases"/>
    <property type="match status" value="1"/>
</dbReference>
<keyword evidence="14" id="KW-1185">Reference proteome</keyword>
<evidence type="ECO:0000256" key="5">
    <source>
        <dbReference type="ARBA" id="ARBA00022727"/>
    </source>
</evidence>
<sequence length="198" mass="21462">MLVTVEGIDGSGKSTLVKGLAGALADLDPVITREPGATWVGEAVRRSIAENDDPMTECLLFIADHAAHLRHVVRPALAAGRIVVSDRYADSRYAYQAVTLKNLLPDPAGWLQAVHAPFTVVPGLTFLCVLPVDAAVTRLKEKREHFEEASVLGEVQQNFLALAEADPERFVLVDALLPVDEMLSFVADEIRRRAGAAR</sequence>
<feature type="domain" description="Thymidylate kinase-like" evidence="12">
    <location>
        <begin position="5"/>
        <end position="182"/>
    </location>
</feature>